<gene>
    <name evidence="1" type="ORF">LHA26_14160</name>
</gene>
<sequence>MTSMPSQQPQLSPIEWQAVTVALRDAERCGCAGPARASGRIARVWRWLTGLEAPRPLADPRLDTIRRFVCAARRRGERAREMVPELLGFGFTADQVEALRRVAA</sequence>
<dbReference type="EMBL" id="CP084930">
    <property type="protein sequence ID" value="USI72424.1"/>
    <property type="molecule type" value="Genomic_DNA"/>
</dbReference>
<reference evidence="1" key="1">
    <citation type="journal article" date="2022" name="Toxins">
        <title>Genomic Analysis of Sphingopyxis sp. USTB-05 for Biodegrading Cyanobacterial Hepatotoxins.</title>
        <authorList>
            <person name="Liu C."/>
            <person name="Xu Q."/>
            <person name="Zhao Z."/>
            <person name="Zhang H."/>
            <person name="Liu X."/>
            <person name="Yin C."/>
            <person name="Liu Y."/>
            <person name="Yan H."/>
        </authorList>
    </citation>
    <scope>NUCLEOTIDE SEQUENCE</scope>
    <source>
        <strain evidence="1">NBD5</strain>
    </source>
</reference>
<proteinExistence type="predicted"/>
<evidence type="ECO:0008006" key="3">
    <source>
        <dbReference type="Google" id="ProtNLM"/>
    </source>
</evidence>
<dbReference type="Proteomes" id="UP001056937">
    <property type="component" value="Chromosome 1"/>
</dbReference>
<accession>A0ABY4X6A0</accession>
<organism evidence="1 2">
    <name type="scientific">Sphingomonas morindae</name>
    <dbReference type="NCBI Taxonomy" id="1541170"/>
    <lineage>
        <taxon>Bacteria</taxon>
        <taxon>Pseudomonadati</taxon>
        <taxon>Pseudomonadota</taxon>
        <taxon>Alphaproteobacteria</taxon>
        <taxon>Sphingomonadales</taxon>
        <taxon>Sphingomonadaceae</taxon>
        <taxon>Sphingomonas</taxon>
    </lineage>
</organism>
<name>A0ABY4X6A0_9SPHN</name>
<protein>
    <recommendedName>
        <fullName evidence="3">Regulatory protein RecX</fullName>
    </recommendedName>
</protein>
<evidence type="ECO:0000313" key="1">
    <source>
        <dbReference type="EMBL" id="USI72424.1"/>
    </source>
</evidence>
<dbReference type="RefSeq" id="WP_252166233.1">
    <property type="nucleotide sequence ID" value="NZ_CP084930.1"/>
</dbReference>
<evidence type="ECO:0000313" key="2">
    <source>
        <dbReference type="Proteomes" id="UP001056937"/>
    </source>
</evidence>
<keyword evidence="2" id="KW-1185">Reference proteome</keyword>